<dbReference type="EMBL" id="JADCUA010000040">
    <property type="protein sequence ID" value="KAH9829287.1"/>
    <property type="molecule type" value="Genomic_DNA"/>
</dbReference>
<organism evidence="2 3">
    <name type="scientific">Rhodofomes roseus</name>
    <dbReference type="NCBI Taxonomy" id="34475"/>
    <lineage>
        <taxon>Eukaryota</taxon>
        <taxon>Fungi</taxon>
        <taxon>Dikarya</taxon>
        <taxon>Basidiomycota</taxon>
        <taxon>Agaricomycotina</taxon>
        <taxon>Agaricomycetes</taxon>
        <taxon>Polyporales</taxon>
        <taxon>Rhodofomes</taxon>
    </lineage>
</organism>
<keyword evidence="3" id="KW-1185">Reference proteome</keyword>
<accession>A0ABQ8JYD0</accession>
<gene>
    <name evidence="2" type="ORF">C8Q71DRAFT_863350</name>
</gene>
<feature type="region of interest" description="Disordered" evidence="1">
    <location>
        <begin position="423"/>
        <end position="442"/>
    </location>
</feature>
<evidence type="ECO:0000313" key="3">
    <source>
        <dbReference type="Proteomes" id="UP000814176"/>
    </source>
</evidence>
<dbReference type="PANTHER" id="PTHR14374:SF0">
    <property type="entry name" value="TRAFFICKING PROTEIN PARTICLE COMPLEX SUBUNIT 11"/>
    <property type="match status" value="1"/>
</dbReference>
<dbReference type="RefSeq" id="XP_047772769.1">
    <property type="nucleotide sequence ID" value="XM_047928157.1"/>
</dbReference>
<evidence type="ECO:0000256" key="1">
    <source>
        <dbReference type="SAM" id="MobiDB-lite"/>
    </source>
</evidence>
<protein>
    <submittedName>
        <fullName evidence="2">Gryzun, putative trafficking through golgi-domain-containing protein</fullName>
    </submittedName>
</protein>
<dbReference type="Proteomes" id="UP000814176">
    <property type="component" value="Unassembled WGS sequence"/>
</dbReference>
<name>A0ABQ8JYD0_9APHY</name>
<evidence type="ECO:0000313" key="2">
    <source>
        <dbReference type="EMBL" id="KAH9829287.1"/>
    </source>
</evidence>
<dbReference type="PANTHER" id="PTHR14374">
    <property type="entry name" value="FOIE GRAS"/>
    <property type="match status" value="1"/>
</dbReference>
<comment type="caution">
    <text evidence="2">The sequence shown here is derived from an EMBL/GenBank/DDBJ whole genome shotgun (WGS) entry which is preliminary data.</text>
</comment>
<reference evidence="2 3" key="1">
    <citation type="journal article" date="2021" name="Environ. Microbiol.">
        <title>Gene family expansions and transcriptome signatures uncover fungal adaptations to wood decay.</title>
        <authorList>
            <person name="Hage H."/>
            <person name="Miyauchi S."/>
            <person name="Viragh M."/>
            <person name="Drula E."/>
            <person name="Min B."/>
            <person name="Chaduli D."/>
            <person name="Navarro D."/>
            <person name="Favel A."/>
            <person name="Norest M."/>
            <person name="Lesage-Meessen L."/>
            <person name="Balint B."/>
            <person name="Merenyi Z."/>
            <person name="de Eugenio L."/>
            <person name="Morin E."/>
            <person name="Martinez A.T."/>
            <person name="Baldrian P."/>
            <person name="Stursova M."/>
            <person name="Martinez M.J."/>
            <person name="Novotny C."/>
            <person name="Magnuson J.K."/>
            <person name="Spatafora J.W."/>
            <person name="Maurice S."/>
            <person name="Pangilinan J."/>
            <person name="Andreopoulos W."/>
            <person name="LaButti K."/>
            <person name="Hundley H."/>
            <person name="Na H."/>
            <person name="Kuo A."/>
            <person name="Barry K."/>
            <person name="Lipzen A."/>
            <person name="Henrissat B."/>
            <person name="Riley R."/>
            <person name="Ahrendt S."/>
            <person name="Nagy L.G."/>
            <person name="Grigoriev I.V."/>
            <person name="Martin F."/>
            <person name="Rosso M.N."/>
        </authorList>
    </citation>
    <scope>NUCLEOTIDE SEQUENCE [LARGE SCALE GENOMIC DNA]</scope>
    <source>
        <strain evidence="2 3">CIRM-BRFM 1785</strain>
    </source>
</reference>
<dbReference type="GeneID" id="72008889"/>
<proteinExistence type="predicted"/>
<sequence length="538" mass="60067">MSLLVRWRGVFDPTLCPGLLYRHRTGTPQHVLVLNKLERVDHVIVFANVYARVLPSTVMGMVRSLLRTVNNLNPSLRIGEEGINSVLVSLQAIRERALTCWTCILALHHELTHLLEVQRAFHDLSYFDIRRRSCLTIRLARLTVSLPIALERALTKQNTDDIYAADAPSGIIVDSIALTKQDGRHAKIVDSALDQVMDDFLTGSYKLTILPEGGYSTPATTRFSLPTLRPPRDGLIALLDVPPTAQLHTPLTLRLVVRNRQPTRSANVVVHLETDNSDAFIAAGLRNGRLPILLPGAEETVLWRLVPVECGFVRIPRIRVADWRTDPGTEGELQERIVRIVDPSVDAGSLTWLAYTSGHSEKAGSTGVACVTPLARPPHRPPPLELRFNLVAKYRRSILKASPSLPKDPEAATDMGWRTDTASGRAERVGGPQQACASTRERNEERMYVAELLLEYKAHSRAVPQVIERDAKDPQFMAMLSKLGPVKVDHHMQTVRPGADQVQRVFQARQRSEEDAHSLTPTRNRMLAGTLYELLEER</sequence>